<dbReference type="Proteomes" id="UP001623600">
    <property type="component" value="Unassembled WGS sequence"/>
</dbReference>
<protein>
    <submittedName>
        <fullName evidence="1">Uncharacterized protein</fullName>
    </submittedName>
</protein>
<reference evidence="1 2" key="1">
    <citation type="submission" date="2024-11" db="EMBL/GenBank/DDBJ databases">
        <authorList>
            <person name="Heng Y.C."/>
            <person name="Lim A.C.H."/>
            <person name="Lee J.K.Y."/>
            <person name="Kittelmann S."/>
        </authorList>
    </citation>
    <scope>NUCLEOTIDE SEQUENCE [LARGE SCALE GENOMIC DNA]</scope>
    <source>
        <strain evidence="1 2">WILCCON 0112</strain>
    </source>
</reference>
<gene>
    <name evidence="1" type="ORF">ACJDTP_02620</name>
</gene>
<dbReference type="RefSeq" id="WP_406760416.1">
    <property type="nucleotide sequence ID" value="NZ_JBJIAB010000002.1"/>
</dbReference>
<proteinExistence type="predicted"/>
<evidence type="ECO:0000313" key="2">
    <source>
        <dbReference type="Proteomes" id="UP001623600"/>
    </source>
</evidence>
<sequence length="100" mass="12264">MNDFDILISNLNESLLGLWRKYTTETQRAEKIFNDFYDLVITMSFMKILPESRLAMDILHFYNHYRRFRYVNSKEYSQYFSEEKIAKKEFSRLVDQINKL</sequence>
<comment type="caution">
    <text evidence="1">The sequence shown here is derived from an EMBL/GenBank/DDBJ whole genome shotgun (WGS) entry which is preliminary data.</text>
</comment>
<organism evidence="1 2">
    <name type="scientific">Candidatus Clostridium helianthi</name>
    <dbReference type="NCBI Taxonomy" id="3381660"/>
    <lineage>
        <taxon>Bacteria</taxon>
        <taxon>Bacillati</taxon>
        <taxon>Bacillota</taxon>
        <taxon>Clostridia</taxon>
        <taxon>Eubacteriales</taxon>
        <taxon>Clostridiaceae</taxon>
        <taxon>Clostridium</taxon>
    </lineage>
</organism>
<keyword evidence="2" id="KW-1185">Reference proteome</keyword>
<name>A0ABW8S149_9CLOT</name>
<dbReference type="EMBL" id="JBJIAB010000002">
    <property type="protein sequence ID" value="MFL0163960.1"/>
    <property type="molecule type" value="Genomic_DNA"/>
</dbReference>
<evidence type="ECO:0000313" key="1">
    <source>
        <dbReference type="EMBL" id="MFL0163960.1"/>
    </source>
</evidence>
<accession>A0ABW8S149</accession>